<dbReference type="GO" id="GO:0005200">
    <property type="term" value="F:structural constituent of cytoskeleton"/>
    <property type="evidence" value="ECO:0007669"/>
    <property type="project" value="TreeGrafter"/>
</dbReference>
<dbReference type="PANTHER" id="PTHR47357:SF1">
    <property type="entry name" value="SPINDLE POLE BODY COMPONENT 110"/>
    <property type="match status" value="1"/>
</dbReference>
<proteinExistence type="predicted"/>
<organism evidence="2">
    <name type="scientific">Rhizophora mucronata</name>
    <name type="common">Asiatic mangrove</name>
    <dbReference type="NCBI Taxonomy" id="61149"/>
    <lineage>
        <taxon>Eukaryota</taxon>
        <taxon>Viridiplantae</taxon>
        <taxon>Streptophyta</taxon>
        <taxon>Embryophyta</taxon>
        <taxon>Tracheophyta</taxon>
        <taxon>Spermatophyta</taxon>
        <taxon>Magnoliopsida</taxon>
        <taxon>eudicotyledons</taxon>
        <taxon>Gunneridae</taxon>
        <taxon>Pentapetalae</taxon>
        <taxon>rosids</taxon>
        <taxon>fabids</taxon>
        <taxon>Malpighiales</taxon>
        <taxon>Rhizophoraceae</taxon>
        <taxon>Rhizophora</taxon>
    </lineage>
</organism>
<dbReference type="PANTHER" id="PTHR47357">
    <property type="entry name" value="COP1-INTERACTIVE PROTEIN 1"/>
    <property type="match status" value="1"/>
</dbReference>
<sequence length="249" mass="29097">MVENLKRDLELAGDELNEKVDKVKNIEVSLRLSNQKLRITDQLLAEKEESIRQAEAHYQQEQKVLEGTIATLSGRIADSNRAFHRMVTDISEVLDSTLTGMETFTLKYEEDASRYVHCISTMSNEIQIAKDWVVEMNNQNKHFRREVNDLSTQLQVKKEQELALREKFEQLVVKARTEEGEKQILSKNVDQLRKTVAELERTITEKDEGILDLGEEKREAIRQLCIWIDYHRGRYDHLREILSRSQRAA</sequence>
<accession>A0A2P2IP78</accession>
<protein>
    <submittedName>
        <fullName evidence="2">Uncharacterized protein</fullName>
    </submittedName>
</protein>
<dbReference type="AlphaFoldDB" id="A0A2P2IP78"/>
<keyword evidence="1" id="KW-0175">Coiled coil</keyword>
<reference evidence="2" key="1">
    <citation type="submission" date="2018-02" db="EMBL/GenBank/DDBJ databases">
        <title>Rhizophora mucronata_Transcriptome.</title>
        <authorList>
            <person name="Meera S.P."/>
            <person name="Sreeshan A."/>
            <person name="Augustine A."/>
        </authorList>
    </citation>
    <scope>NUCLEOTIDE SEQUENCE</scope>
    <source>
        <tissue evidence="2">Leaf</tissue>
    </source>
</reference>
<evidence type="ECO:0000313" key="2">
    <source>
        <dbReference type="EMBL" id="MBW83012.1"/>
    </source>
</evidence>
<feature type="coiled-coil region" evidence="1">
    <location>
        <begin position="133"/>
        <end position="209"/>
    </location>
</feature>
<name>A0A2P2IP78_RHIMU</name>
<dbReference type="EMBL" id="GGEC01002529">
    <property type="protein sequence ID" value="MBW83012.1"/>
    <property type="molecule type" value="Transcribed_RNA"/>
</dbReference>
<evidence type="ECO:0000256" key="1">
    <source>
        <dbReference type="SAM" id="Coils"/>
    </source>
</evidence>
<dbReference type="GO" id="GO:0005856">
    <property type="term" value="C:cytoskeleton"/>
    <property type="evidence" value="ECO:0007669"/>
    <property type="project" value="TreeGrafter"/>
</dbReference>
<feature type="coiled-coil region" evidence="1">
    <location>
        <begin position="2"/>
        <end position="64"/>
    </location>
</feature>